<sequence length="109" mass="11212">MYFNALLIALPSLAAFALAAPALEARQTCGHNIMCCQSVQAAGTEPTRTLLALLGITVIPDTTLVGVNCSRVSVIGIGGSQCTSQLVCCAQIFFGGLVAVECHPISFGI</sequence>
<dbReference type="InterPro" id="IPR001338">
    <property type="entry name" value="Class_I_Hydrophobin"/>
</dbReference>
<dbReference type="STRING" id="230819.A0A5C3LCZ1"/>
<keyword evidence="6" id="KW-0732">Signal</keyword>
<evidence type="ECO:0000256" key="6">
    <source>
        <dbReference type="RuleBase" id="RU365009"/>
    </source>
</evidence>
<evidence type="ECO:0000313" key="7">
    <source>
        <dbReference type="EMBL" id="TFK26271.1"/>
    </source>
</evidence>
<dbReference type="SMART" id="SM00075">
    <property type="entry name" value="HYDRO"/>
    <property type="match status" value="1"/>
</dbReference>
<keyword evidence="8" id="KW-1185">Reference proteome</keyword>
<dbReference type="OrthoDB" id="4225815at2759"/>
<name>A0A5C3LCZ1_COPMA</name>
<keyword evidence="3 6" id="KW-0134">Cell wall</keyword>
<dbReference type="Proteomes" id="UP000307440">
    <property type="component" value="Unassembled WGS sequence"/>
</dbReference>
<evidence type="ECO:0000313" key="8">
    <source>
        <dbReference type="Proteomes" id="UP000307440"/>
    </source>
</evidence>
<proteinExistence type="inferred from homology"/>
<feature type="signal peptide" evidence="6">
    <location>
        <begin position="1"/>
        <end position="19"/>
    </location>
</feature>
<feature type="chain" id="PRO_5023160873" description="Hydrophobin" evidence="6">
    <location>
        <begin position="20"/>
        <end position="109"/>
    </location>
</feature>
<dbReference type="Pfam" id="PF01185">
    <property type="entry name" value="Hydrophobin"/>
    <property type="match status" value="1"/>
</dbReference>
<dbReference type="GO" id="GO:0005199">
    <property type="term" value="F:structural constituent of cell wall"/>
    <property type="evidence" value="ECO:0007669"/>
    <property type="project" value="InterPro"/>
</dbReference>
<accession>A0A5C3LCZ1</accession>
<dbReference type="CDD" id="cd23507">
    <property type="entry name" value="hydrophobin_I"/>
    <property type="match status" value="1"/>
</dbReference>
<comment type="subcellular location">
    <subcellularLocation>
        <location evidence="1 6">Secreted</location>
        <location evidence="1 6">Cell wall</location>
    </subcellularLocation>
</comment>
<comment type="similarity">
    <text evidence="2 6">Belongs to the fungal hydrophobin family.</text>
</comment>
<dbReference type="GO" id="GO:0009277">
    <property type="term" value="C:fungal-type cell wall"/>
    <property type="evidence" value="ECO:0007669"/>
    <property type="project" value="InterPro"/>
</dbReference>
<dbReference type="AlphaFoldDB" id="A0A5C3LCZ1"/>
<evidence type="ECO:0000256" key="2">
    <source>
        <dbReference type="ARBA" id="ARBA00010446"/>
    </source>
</evidence>
<evidence type="ECO:0000256" key="4">
    <source>
        <dbReference type="ARBA" id="ARBA00022525"/>
    </source>
</evidence>
<gene>
    <name evidence="7" type="ORF">FA15DRAFT_702916</name>
</gene>
<keyword evidence="4 6" id="KW-0964">Secreted</keyword>
<evidence type="ECO:0000256" key="5">
    <source>
        <dbReference type="ARBA" id="ARBA00023157"/>
    </source>
</evidence>
<organism evidence="7 8">
    <name type="scientific">Coprinopsis marcescibilis</name>
    <name type="common">Agaric fungus</name>
    <name type="synonym">Psathyrella marcescibilis</name>
    <dbReference type="NCBI Taxonomy" id="230819"/>
    <lineage>
        <taxon>Eukaryota</taxon>
        <taxon>Fungi</taxon>
        <taxon>Dikarya</taxon>
        <taxon>Basidiomycota</taxon>
        <taxon>Agaricomycotina</taxon>
        <taxon>Agaricomycetes</taxon>
        <taxon>Agaricomycetidae</taxon>
        <taxon>Agaricales</taxon>
        <taxon>Agaricineae</taxon>
        <taxon>Psathyrellaceae</taxon>
        <taxon>Coprinopsis</taxon>
    </lineage>
</organism>
<evidence type="ECO:0000256" key="3">
    <source>
        <dbReference type="ARBA" id="ARBA00022512"/>
    </source>
</evidence>
<protein>
    <recommendedName>
        <fullName evidence="6">Hydrophobin</fullName>
    </recommendedName>
</protein>
<keyword evidence="5 6" id="KW-1015">Disulfide bond</keyword>
<dbReference type="EMBL" id="ML210176">
    <property type="protein sequence ID" value="TFK26271.1"/>
    <property type="molecule type" value="Genomic_DNA"/>
</dbReference>
<evidence type="ECO:0000256" key="1">
    <source>
        <dbReference type="ARBA" id="ARBA00004191"/>
    </source>
</evidence>
<reference evidence="7 8" key="1">
    <citation type="journal article" date="2019" name="Nat. Ecol. Evol.">
        <title>Megaphylogeny resolves global patterns of mushroom evolution.</title>
        <authorList>
            <person name="Varga T."/>
            <person name="Krizsan K."/>
            <person name="Foldi C."/>
            <person name="Dima B."/>
            <person name="Sanchez-Garcia M."/>
            <person name="Sanchez-Ramirez S."/>
            <person name="Szollosi G.J."/>
            <person name="Szarkandi J.G."/>
            <person name="Papp V."/>
            <person name="Albert L."/>
            <person name="Andreopoulos W."/>
            <person name="Angelini C."/>
            <person name="Antonin V."/>
            <person name="Barry K.W."/>
            <person name="Bougher N.L."/>
            <person name="Buchanan P."/>
            <person name="Buyck B."/>
            <person name="Bense V."/>
            <person name="Catcheside P."/>
            <person name="Chovatia M."/>
            <person name="Cooper J."/>
            <person name="Damon W."/>
            <person name="Desjardin D."/>
            <person name="Finy P."/>
            <person name="Geml J."/>
            <person name="Haridas S."/>
            <person name="Hughes K."/>
            <person name="Justo A."/>
            <person name="Karasinski D."/>
            <person name="Kautmanova I."/>
            <person name="Kiss B."/>
            <person name="Kocsube S."/>
            <person name="Kotiranta H."/>
            <person name="LaButti K.M."/>
            <person name="Lechner B.E."/>
            <person name="Liimatainen K."/>
            <person name="Lipzen A."/>
            <person name="Lukacs Z."/>
            <person name="Mihaltcheva S."/>
            <person name="Morgado L.N."/>
            <person name="Niskanen T."/>
            <person name="Noordeloos M.E."/>
            <person name="Ohm R.A."/>
            <person name="Ortiz-Santana B."/>
            <person name="Ovrebo C."/>
            <person name="Racz N."/>
            <person name="Riley R."/>
            <person name="Savchenko A."/>
            <person name="Shiryaev A."/>
            <person name="Soop K."/>
            <person name="Spirin V."/>
            <person name="Szebenyi C."/>
            <person name="Tomsovsky M."/>
            <person name="Tulloss R.E."/>
            <person name="Uehling J."/>
            <person name="Grigoriev I.V."/>
            <person name="Vagvolgyi C."/>
            <person name="Papp T."/>
            <person name="Martin F.M."/>
            <person name="Miettinen O."/>
            <person name="Hibbett D.S."/>
            <person name="Nagy L.G."/>
        </authorList>
    </citation>
    <scope>NUCLEOTIDE SEQUENCE [LARGE SCALE GENOMIC DNA]</scope>
    <source>
        <strain evidence="7 8">CBS 121175</strain>
    </source>
</reference>